<feature type="coiled-coil region" evidence="5">
    <location>
        <begin position="23"/>
        <end position="53"/>
    </location>
</feature>
<evidence type="ECO:0000256" key="3">
    <source>
        <dbReference type="ARBA" id="ARBA00023054"/>
    </source>
</evidence>
<evidence type="ECO:0000313" key="9">
    <source>
        <dbReference type="Proteomes" id="UP000284177"/>
    </source>
</evidence>
<comment type="caution">
    <text evidence="8">The sequence shown here is derived from an EMBL/GenBank/DDBJ whole genome shotgun (WGS) entry which is preliminary data.</text>
</comment>
<evidence type="ECO:0000256" key="2">
    <source>
        <dbReference type="ARBA" id="ARBA00011255"/>
    </source>
</evidence>
<dbReference type="AlphaFoldDB" id="A0A419T4G9"/>
<comment type="subcellular location">
    <subcellularLocation>
        <location evidence="5">Secreted</location>
    </subcellularLocation>
    <subcellularLocation>
        <location evidence="5">Bacterial flagellum</location>
    </subcellularLocation>
</comment>
<dbReference type="InterPro" id="IPR003481">
    <property type="entry name" value="FliD_N"/>
</dbReference>
<keyword evidence="4 5" id="KW-0975">Bacterial flagellum</keyword>
<comment type="function">
    <text evidence="5">Required for morphogenesis and for the elongation of the flagellar filament by facilitating polymerization of the flagellin monomers at the tip of growing filament. Forms a capping structure, which prevents flagellin subunits (transported through the central channel of the flagellum) from leaking out without polymerization at the distal end.</text>
</comment>
<evidence type="ECO:0000259" key="6">
    <source>
        <dbReference type="Pfam" id="PF02465"/>
    </source>
</evidence>
<dbReference type="RefSeq" id="WP_120168809.1">
    <property type="nucleotide sequence ID" value="NZ_MCIB01000012.1"/>
</dbReference>
<dbReference type="Proteomes" id="UP000284177">
    <property type="component" value="Unassembled WGS sequence"/>
</dbReference>
<dbReference type="GO" id="GO:0009424">
    <property type="term" value="C:bacterial-type flagellum hook"/>
    <property type="evidence" value="ECO:0007669"/>
    <property type="project" value="UniProtKB-UniRule"/>
</dbReference>
<dbReference type="EMBL" id="MCIB01000012">
    <property type="protein sequence ID" value="RKD32339.1"/>
    <property type="molecule type" value="Genomic_DNA"/>
</dbReference>
<keyword evidence="9" id="KW-1185">Reference proteome</keyword>
<dbReference type="OrthoDB" id="9776025at2"/>
<evidence type="ECO:0000259" key="7">
    <source>
        <dbReference type="Pfam" id="PF07195"/>
    </source>
</evidence>
<keyword evidence="3 5" id="KW-0175">Coiled coil</keyword>
<proteinExistence type="inferred from homology"/>
<evidence type="ECO:0000256" key="4">
    <source>
        <dbReference type="ARBA" id="ARBA00023143"/>
    </source>
</evidence>
<dbReference type="InterPro" id="IPR010809">
    <property type="entry name" value="FliD_C"/>
</dbReference>
<evidence type="ECO:0000313" key="8">
    <source>
        <dbReference type="EMBL" id="RKD32339.1"/>
    </source>
</evidence>
<reference evidence="8 9" key="1">
    <citation type="submission" date="2016-08" db="EMBL/GenBank/DDBJ databases">
        <title>Novel Firmicutes and Novel Genomes.</title>
        <authorList>
            <person name="Poppleton D.I."/>
            <person name="Gribaldo S."/>
        </authorList>
    </citation>
    <scope>NUCLEOTIDE SEQUENCE [LARGE SCALE GENOMIC DNA]</scope>
    <source>
        <strain evidence="8 9">CTT3</strain>
    </source>
</reference>
<dbReference type="Pfam" id="PF07195">
    <property type="entry name" value="FliD_C"/>
    <property type="match status" value="1"/>
</dbReference>
<keyword evidence="5" id="KW-0964">Secreted</keyword>
<comment type="similarity">
    <text evidence="1 5">Belongs to the FliD family.</text>
</comment>
<sequence>MSDMRIGGLASGMDIDQIVSDLMKAERVKVDKLEQEKQLIEWKQEMYQEMNKEFANFILDTRKEFGLTDITSTGTLISKSVDSLDWVKTATSSNETVTTVDAYANAIRGSYDITVDRLAENFSAASSTIISSGDKANIASQFGVNANDTIKFTIETNEGSQTFDYTNLDSISLDDIVDDINNANLGVTAVYDSEIDRFFLQTDNTGADNWMKITDNSTFASGETFITGASSLLALKYDDNGTSTSLVDGQQYSGVDAQIDFGEAKDITMDSNQFTINGIEFNLKSTGSSTVQVNTDIDAVYEKISSFVEKYNEIVDKVGTKLSEERYRDYKPLTEEQKEAMSEKEIELWEEKAKSGLLRNDMLLSRTMQRVRSGLYDDVVGVTGSFDHLTEIGITTEKYSSGTVGGKLVIDEQKLKEAIQEDVDGVLELLFKEPSDALASKSEDEMTASEIEQKRSESGLIRRIYDNMIQGMKEIINKAGPGDDVNIYRNVKSTMLLDFVTEHGSTSMLTDDIVDLDEEIDDMYDYLTQVEDRYWREFTQMEKAIAQMNQQSAWLMQQFGGGM</sequence>
<dbReference type="PANTHER" id="PTHR30288">
    <property type="entry name" value="FLAGELLAR CAP/ASSEMBLY PROTEIN FLID"/>
    <property type="match status" value="1"/>
</dbReference>
<evidence type="ECO:0000256" key="1">
    <source>
        <dbReference type="ARBA" id="ARBA00009764"/>
    </source>
</evidence>
<dbReference type="GO" id="GO:0071973">
    <property type="term" value="P:bacterial-type flagellum-dependent cell motility"/>
    <property type="evidence" value="ECO:0007669"/>
    <property type="project" value="TreeGrafter"/>
</dbReference>
<organism evidence="8 9">
    <name type="scientific">Thermohalobacter berrensis</name>
    <dbReference type="NCBI Taxonomy" id="99594"/>
    <lineage>
        <taxon>Bacteria</taxon>
        <taxon>Bacillati</taxon>
        <taxon>Bacillota</taxon>
        <taxon>Tissierellia</taxon>
        <taxon>Tissierellales</taxon>
        <taxon>Thermohalobacteraceae</taxon>
        <taxon>Thermohalobacter</taxon>
    </lineage>
</organism>
<accession>A0A419T4G9</accession>
<feature type="domain" description="Flagellar hook-associated protein 2 N-terminal" evidence="6">
    <location>
        <begin position="11"/>
        <end position="120"/>
    </location>
</feature>
<evidence type="ECO:0000256" key="5">
    <source>
        <dbReference type="RuleBase" id="RU362066"/>
    </source>
</evidence>
<name>A0A419T4G9_9FIRM</name>
<dbReference type="Pfam" id="PF02465">
    <property type="entry name" value="FliD_N"/>
    <property type="match status" value="1"/>
</dbReference>
<dbReference type="GO" id="GO:0005576">
    <property type="term" value="C:extracellular region"/>
    <property type="evidence" value="ECO:0007669"/>
    <property type="project" value="UniProtKB-SubCell"/>
</dbReference>
<dbReference type="GO" id="GO:0009421">
    <property type="term" value="C:bacterial-type flagellum filament cap"/>
    <property type="evidence" value="ECO:0007669"/>
    <property type="project" value="InterPro"/>
</dbReference>
<feature type="domain" description="Flagellar hook-associated protein 2 C-terminal" evidence="7">
    <location>
        <begin position="256"/>
        <end position="550"/>
    </location>
</feature>
<gene>
    <name evidence="8" type="ORF">BET03_03255</name>
</gene>
<comment type="subunit">
    <text evidence="2 5">Homopentamer.</text>
</comment>
<dbReference type="GO" id="GO:0007155">
    <property type="term" value="P:cell adhesion"/>
    <property type="evidence" value="ECO:0007669"/>
    <property type="project" value="InterPro"/>
</dbReference>
<protein>
    <recommendedName>
        <fullName evidence="5">Flagellar hook-associated protein 2</fullName>
        <shortName evidence="5">HAP2</shortName>
    </recommendedName>
    <alternativeName>
        <fullName evidence="5">Flagellar cap protein</fullName>
    </alternativeName>
</protein>
<dbReference type="PANTHER" id="PTHR30288:SF0">
    <property type="entry name" value="FLAGELLAR HOOK-ASSOCIATED PROTEIN 2"/>
    <property type="match status" value="1"/>
</dbReference>
<dbReference type="InterPro" id="IPR040026">
    <property type="entry name" value="FliD"/>
</dbReference>